<keyword evidence="4" id="KW-0804">Transcription</keyword>
<evidence type="ECO:0000313" key="6">
    <source>
        <dbReference type="EMBL" id="MDV2620808.1"/>
    </source>
</evidence>
<accession>A0AAW8YGC6</accession>
<evidence type="ECO:0000256" key="2">
    <source>
        <dbReference type="ARBA" id="ARBA00023015"/>
    </source>
</evidence>
<dbReference type="SUPFAM" id="SSF53850">
    <property type="entry name" value="Periplasmic binding protein-like II"/>
    <property type="match status" value="1"/>
</dbReference>
<dbReference type="Pfam" id="PF00126">
    <property type="entry name" value="HTH_1"/>
    <property type="match status" value="1"/>
</dbReference>
<dbReference type="SUPFAM" id="SSF46785">
    <property type="entry name" value="Winged helix' DNA-binding domain"/>
    <property type="match status" value="1"/>
</dbReference>
<dbReference type="Gene3D" id="3.40.190.290">
    <property type="match status" value="1"/>
</dbReference>
<dbReference type="PANTHER" id="PTHR30346:SF0">
    <property type="entry name" value="HCA OPERON TRANSCRIPTIONAL ACTIVATOR HCAR"/>
    <property type="match status" value="1"/>
</dbReference>
<dbReference type="CDD" id="cd05466">
    <property type="entry name" value="PBP2_LTTR_substrate"/>
    <property type="match status" value="1"/>
</dbReference>
<dbReference type="InterPro" id="IPR036390">
    <property type="entry name" value="WH_DNA-bd_sf"/>
</dbReference>
<dbReference type="RefSeq" id="WP_008841630.1">
    <property type="nucleotide sequence ID" value="NZ_CP066046.1"/>
</dbReference>
<evidence type="ECO:0000259" key="5">
    <source>
        <dbReference type="PROSITE" id="PS50931"/>
    </source>
</evidence>
<comment type="similarity">
    <text evidence="1">Belongs to the LysR transcriptional regulatory family.</text>
</comment>
<dbReference type="PANTHER" id="PTHR30346">
    <property type="entry name" value="TRANSCRIPTIONAL DUAL REGULATOR HCAR-RELATED"/>
    <property type="match status" value="1"/>
</dbReference>
<dbReference type="GO" id="GO:0003677">
    <property type="term" value="F:DNA binding"/>
    <property type="evidence" value="ECO:0007669"/>
    <property type="project" value="UniProtKB-KW"/>
</dbReference>
<feature type="domain" description="HTH lysR-type" evidence="5">
    <location>
        <begin position="1"/>
        <end position="58"/>
    </location>
</feature>
<dbReference type="Pfam" id="PF03466">
    <property type="entry name" value="LysR_substrate"/>
    <property type="match status" value="1"/>
</dbReference>
<comment type="caution">
    <text evidence="6">The sequence shown here is derived from an EMBL/GenBank/DDBJ whole genome shotgun (WGS) entry which is preliminary data.</text>
</comment>
<dbReference type="Proteomes" id="UP001280897">
    <property type="component" value="Unassembled WGS sequence"/>
</dbReference>
<reference evidence="6" key="1">
    <citation type="journal article" date="2023" name="PeerJ">
        <title>Selection and evaluation of lactic acid bacteria from chicken feces in Thailand as potential probiotics.</title>
        <authorList>
            <person name="Khurajog B."/>
            <person name="Disastra Y."/>
            <person name="Lawwyne L.D."/>
            <person name="Sirichokchatchawan W."/>
            <person name="Niyomtham W."/>
            <person name="Yindee J."/>
            <person name="Hampson D.J."/>
            <person name="Prapasarakul N."/>
        </authorList>
    </citation>
    <scope>NUCLEOTIDE SEQUENCE</scope>
    <source>
        <strain evidence="6">BF9</strain>
    </source>
</reference>
<dbReference type="EMBL" id="JAWJAV010000002">
    <property type="protein sequence ID" value="MDV2620808.1"/>
    <property type="molecule type" value="Genomic_DNA"/>
</dbReference>
<sequence>MEIRTLKYFWTIAEEGTISKAAKALHITQPTLSRQLRELENELGTSLFIRGRRKLQLTDAGLFLKTRAEEILQLTQQTNLEFENRRKQLFSGRIAIGCVEADNSDTLALILEKFVQDYPQVTFTVYSGTSDDITTRLDKGLLDVAVLLKPVATEKYGEITLPRTERWGLLVSKDSSWAKKNAIQPADLREMPLFIAQRPEVRQLVTKWSGIDYAQLKVVGNFNLIFNVLALVKRQVGQAFGIEGATAQIRPEGVKFIRLQPEVKTNCVLVWRRERNLTPAVNEFINYFRDAFGAYHNNK</sequence>
<reference evidence="6" key="2">
    <citation type="submission" date="2023-10" db="EMBL/GenBank/DDBJ databases">
        <authorList>
            <person name="Khurajog B."/>
        </authorList>
    </citation>
    <scope>NUCLEOTIDE SEQUENCE</scope>
    <source>
        <strain evidence="6">BF9</strain>
    </source>
</reference>
<dbReference type="PRINTS" id="PR00039">
    <property type="entry name" value="HTHLYSR"/>
</dbReference>
<gene>
    <name evidence="6" type="ORF">R0G89_03560</name>
</gene>
<evidence type="ECO:0000256" key="4">
    <source>
        <dbReference type="ARBA" id="ARBA00023163"/>
    </source>
</evidence>
<dbReference type="GO" id="GO:0003700">
    <property type="term" value="F:DNA-binding transcription factor activity"/>
    <property type="evidence" value="ECO:0007669"/>
    <property type="project" value="InterPro"/>
</dbReference>
<dbReference type="InterPro" id="IPR000847">
    <property type="entry name" value="LysR_HTH_N"/>
</dbReference>
<evidence type="ECO:0000256" key="3">
    <source>
        <dbReference type="ARBA" id="ARBA00023125"/>
    </source>
</evidence>
<dbReference type="PROSITE" id="PS50931">
    <property type="entry name" value="HTH_LYSR"/>
    <property type="match status" value="1"/>
</dbReference>
<protein>
    <submittedName>
        <fullName evidence="6">LysR family transcriptional regulator</fullName>
    </submittedName>
</protein>
<dbReference type="InterPro" id="IPR005119">
    <property type="entry name" value="LysR_subst-bd"/>
</dbReference>
<name>A0AAW8YGC6_PEDAC</name>
<proteinExistence type="inferred from homology"/>
<dbReference type="GO" id="GO:0032993">
    <property type="term" value="C:protein-DNA complex"/>
    <property type="evidence" value="ECO:0007669"/>
    <property type="project" value="TreeGrafter"/>
</dbReference>
<dbReference type="FunFam" id="1.10.10.10:FF:000001">
    <property type="entry name" value="LysR family transcriptional regulator"/>
    <property type="match status" value="1"/>
</dbReference>
<organism evidence="6 7">
    <name type="scientific">Pediococcus acidilactici</name>
    <dbReference type="NCBI Taxonomy" id="1254"/>
    <lineage>
        <taxon>Bacteria</taxon>
        <taxon>Bacillati</taxon>
        <taxon>Bacillota</taxon>
        <taxon>Bacilli</taxon>
        <taxon>Lactobacillales</taxon>
        <taxon>Lactobacillaceae</taxon>
        <taxon>Pediococcus</taxon>
        <taxon>Pediococcus acidilactici group</taxon>
    </lineage>
</organism>
<keyword evidence="3" id="KW-0238">DNA-binding</keyword>
<evidence type="ECO:0000313" key="7">
    <source>
        <dbReference type="Proteomes" id="UP001280897"/>
    </source>
</evidence>
<keyword evidence="2" id="KW-0805">Transcription regulation</keyword>
<dbReference type="InterPro" id="IPR036388">
    <property type="entry name" value="WH-like_DNA-bd_sf"/>
</dbReference>
<dbReference type="AlphaFoldDB" id="A0AAW8YGC6"/>
<dbReference type="Gene3D" id="1.10.10.10">
    <property type="entry name" value="Winged helix-like DNA-binding domain superfamily/Winged helix DNA-binding domain"/>
    <property type="match status" value="1"/>
</dbReference>
<evidence type="ECO:0000256" key="1">
    <source>
        <dbReference type="ARBA" id="ARBA00009437"/>
    </source>
</evidence>